<dbReference type="EMBL" id="JACEIP010000025">
    <property type="protein sequence ID" value="MBA4543971.1"/>
    <property type="molecule type" value="Genomic_DNA"/>
</dbReference>
<keyword evidence="3" id="KW-1185">Reference proteome</keyword>
<proteinExistence type="predicted"/>
<feature type="region of interest" description="Disordered" evidence="1">
    <location>
        <begin position="110"/>
        <end position="140"/>
    </location>
</feature>
<accession>A0A7W1XC96</accession>
<protein>
    <submittedName>
        <fullName evidence="2">Helix-turn-helix domain-containing protein</fullName>
    </submittedName>
</protein>
<name>A0A7W1XC96_9BACL</name>
<dbReference type="Proteomes" id="UP000530514">
    <property type="component" value="Unassembled WGS sequence"/>
</dbReference>
<gene>
    <name evidence="2" type="ORF">H1164_13865</name>
</gene>
<evidence type="ECO:0000313" key="3">
    <source>
        <dbReference type="Proteomes" id="UP000530514"/>
    </source>
</evidence>
<comment type="caution">
    <text evidence="2">The sequence shown here is derived from an EMBL/GenBank/DDBJ whole genome shotgun (WGS) entry which is preliminary data.</text>
</comment>
<evidence type="ECO:0000256" key="1">
    <source>
        <dbReference type="SAM" id="MobiDB-lite"/>
    </source>
</evidence>
<dbReference type="OrthoDB" id="1047417at2"/>
<dbReference type="Gene3D" id="1.10.10.10">
    <property type="entry name" value="Winged helix-like DNA-binding domain superfamily/Winged helix DNA-binding domain"/>
    <property type="match status" value="1"/>
</dbReference>
<evidence type="ECO:0000313" key="2">
    <source>
        <dbReference type="EMBL" id="MBA4543971.1"/>
    </source>
</evidence>
<reference evidence="2 3" key="1">
    <citation type="submission" date="2020-07" db="EMBL/GenBank/DDBJ databases">
        <authorList>
            <person name="Feng H."/>
        </authorList>
    </citation>
    <scope>NUCLEOTIDE SEQUENCE [LARGE SCALE GENOMIC DNA]</scope>
    <source>
        <strain evidence="3">s-11</strain>
    </source>
</reference>
<organism evidence="2 3">
    <name type="scientific">Thermoactinomyces daqus</name>
    <dbReference type="NCBI Taxonomy" id="1329516"/>
    <lineage>
        <taxon>Bacteria</taxon>
        <taxon>Bacillati</taxon>
        <taxon>Bacillota</taxon>
        <taxon>Bacilli</taxon>
        <taxon>Bacillales</taxon>
        <taxon>Thermoactinomycetaceae</taxon>
        <taxon>Thermoactinomyces</taxon>
    </lineage>
</organism>
<feature type="compositionally biased region" description="Basic residues" evidence="1">
    <location>
        <begin position="127"/>
        <end position="136"/>
    </location>
</feature>
<feature type="compositionally biased region" description="Polar residues" evidence="1">
    <location>
        <begin position="110"/>
        <end position="126"/>
    </location>
</feature>
<dbReference type="AlphaFoldDB" id="A0A7W1XC96"/>
<dbReference type="InterPro" id="IPR036388">
    <property type="entry name" value="WH-like_DNA-bd_sf"/>
</dbReference>
<sequence>MNYLLEIRAFYDRLEVKPLSASAIALWHALMHTCNKTGWAEEFSVAVTVLSHKSGLSERSVANARNELKTKGFIDFKSRSGNRSAIYKLNRLSANIADKFSDSVSDNLSGSASDSVSGNPSILNKQNKTKQKKDHRRKYDDDSEYMKMAKYLLRKIHEWNPDYEAKNMQKWADDCRKILTIDKRDKKTIVAVIDWATSHHFWQSNILSPEKLRKQFQTLLAQMNSRNGNVVRFPERDRAREQKEISEQARIIAFNRWVAAGHSPEDIKGFHAWLERGADPNELGTAKNH</sequence>